<dbReference type="InterPro" id="IPR029063">
    <property type="entry name" value="SAM-dependent_MTases_sf"/>
</dbReference>
<reference evidence="2 3" key="1">
    <citation type="submission" date="2019-09" db="EMBL/GenBank/DDBJ databases">
        <title>Genome sequence of Rhodovastum atsumiense, a diverse member of the Acetobacteraceae family of non-sulfur purple photosynthetic bacteria.</title>
        <authorList>
            <person name="Meyer T."/>
            <person name="Kyndt J."/>
        </authorList>
    </citation>
    <scope>NUCLEOTIDE SEQUENCE [LARGE SCALE GENOMIC DNA]</scope>
    <source>
        <strain evidence="2 3">DSM 21279</strain>
    </source>
</reference>
<gene>
    <name evidence="2" type="ORF">F1189_18605</name>
</gene>
<dbReference type="Gene3D" id="3.40.50.150">
    <property type="entry name" value="Vaccinia Virus protein VP39"/>
    <property type="match status" value="1"/>
</dbReference>
<keyword evidence="2" id="KW-0489">Methyltransferase</keyword>
<protein>
    <submittedName>
        <fullName evidence="2">Methyltransferase domain-containing protein</fullName>
    </submittedName>
</protein>
<comment type="caution">
    <text evidence="2">The sequence shown here is derived from an EMBL/GenBank/DDBJ whole genome shotgun (WGS) entry which is preliminary data.</text>
</comment>
<evidence type="ECO:0000313" key="2">
    <source>
        <dbReference type="EMBL" id="KAA5610647.1"/>
    </source>
</evidence>
<proteinExistence type="predicted"/>
<accession>A0A5M6IRY0</accession>
<name>A0A5M6IRY0_9PROT</name>
<dbReference type="Pfam" id="PF13649">
    <property type="entry name" value="Methyltransf_25"/>
    <property type="match status" value="1"/>
</dbReference>
<dbReference type="EMBL" id="VWPK01000030">
    <property type="protein sequence ID" value="KAA5610647.1"/>
    <property type="molecule type" value="Genomic_DNA"/>
</dbReference>
<dbReference type="OrthoDB" id="9805585at2"/>
<evidence type="ECO:0000313" key="3">
    <source>
        <dbReference type="Proteomes" id="UP000325255"/>
    </source>
</evidence>
<dbReference type="Proteomes" id="UP000325255">
    <property type="component" value="Unassembled WGS sequence"/>
</dbReference>
<dbReference type="InterPro" id="IPR041698">
    <property type="entry name" value="Methyltransf_25"/>
</dbReference>
<dbReference type="SUPFAM" id="SSF53335">
    <property type="entry name" value="S-adenosyl-L-methionine-dependent methyltransferases"/>
    <property type="match status" value="1"/>
</dbReference>
<keyword evidence="3" id="KW-1185">Reference proteome</keyword>
<sequence>MTDGVQSVLARVEFSTPGIDEPPAQPTAVARPALFLRRWLAHPLRTASIVPSSETLCRHIARLAWPAPGKAVLELGAGTGVVARAMLAAGLAPERLILVEIDPQMAAHLRACFPEATVIEGDARALPELLPARWQGRIGSVICGLPLVMLPIEEQRRFIDAMTAVAPGRGFLQYSYCLTSPLPARRHGLVARREAWTPLNLPPASVWRYSSAA</sequence>
<dbReference type="AlphaFoldDB" id="A0A5M6IRY0"/>
<feature type="domain" description="Methyltransferase" evidence="1">
    <location>
        <begin position="72"/>
        <end position="165"/>
    </location>
</feature>
<dbReference type="CDD" id="cd02440">
    <property type="entry name" value="AdoMet_MTases"/>
    <property type="match status" value="1"/>
</dbReference>
<keyword evidence="2" id="KW-0808">Transferase</keyword>
<dbReference type="GO" id="GO:0032259">
    <property type="term" value="P:methylation"/>
    <property type="evidence" value="ECO:0007669"/>
    <property type="project" value="UniProtKB-KW"/>
</dbReference>
<organism evidence="2 3">
    <name type="scientific">Rhodovastum atsumiense</name>
    <dbReference type="NCBI Taxonomy" id="504468"/>
    <lineage>
        <taxon>Bacteria</taxon>
        <taxon>Pseudomonadati</taxon>
        <taxon>Pseudomonadota</taxon>
        <taxon>Alphaproteobacteria</taxon>
        <taxon>Acetobacterales</taxon>
        <taxon>Acetobacteraceae</taxon>
        <taxon>Rhodovastum</taxon>
    </lineage>
</organism>
<evidence type="ECO:0000259" key="1">
    <source>
        <dbReference type="Pfam" id="PF13649"/>
    </source>
</evidence>
<dbReference type="GO" id="GO:0008168">
    <property type="term" value="F:methyltransferase activity"/>
    <property type="evidence" value="ECO:0007669"/>
    <property type="project" value="UniProtKB-KW"/>
</dbReference>